<name>A0ABP9CRA5_9ACTN</name>
<evidence type="ECO:0000256" key="1">
    <source>
        <dbReference type="SAM" id="MobiDB-lite"/>
    </source>
</evidence>
<keyword evidence="3" id="KW-1185">Reference proteome</keyword>
<proteinExistence type="predicted"/>
<accession>A0ABP9CRA5</accession>
<dbReference type="EMBL" id="BAABIG010000054">
    <property type="protein sequence ID" value="GAA4812760.1"/>
    <property type="molecule type" value="Genomic_DNA"/>
</dbReference>
<evidence type="ECO:0000313" key="3">
    <source>
        <dbReference type="Proteomes" id="UP001501265"/>
    </source>
</evidence>
<sequence length="460" mass="48896">MRTFLAPSAADLFLRDVERRADHPDAASTIGAVLHLTGAVPALTDLREHVAARMTRLPCLVHLLRGRGRRARWVRAVPDVTRHVGVLRVGSGPEAVETAVRGLLGESWPEQAPAWRVVLLHGHVPDGFALVYLAHHSVQDGGTIVTVLGALFGPGAPAQRPTAAPRALPAAPRPPLRQVLRSTKVLLRHARKHHLWTSPGQPLSDCRRTLRVRAPAAWLKAAARAGSGEASINDVYLAALGHAIAGWAATAWTRAADAPLPVMVPVDLRTADEATAPGNRFFLTRVDLPGGPLPLAQRLAGTPAATSALKLPGHRAVLRAALTRLPAWLLKRLVELSTAPGRLTLVASCLVMRKRLRYGDAVVDRIDPLMCCPPGAPLAVAMLVYAGEASVCFRLDEALPGTESLPARWRQALEELATAGDRPAKLPEGPANPEDSVSPEDPGAATAVAAPQPQPQPQPD</sequence>
<dbReference type="Proteomes" id="UP001501265">
    <property type="component" value="Unassembled WGS sequence"/>
</dbReference>
<dbReference type="RefSeq" id="WP_345622405.1">
    <property type="nucleotide sequence ID" value="NZ_BAABIG010000054.1"/>
</dbReference>
<evidence type="ECO:0008006" key="4">
    <source>
        <dbReference type="Google" id="ProtNLM"/>
    </source>
</evidence>
<feature type="region of interest" description="Disordered" evidence="1">
    <location>
        <begin position="414"/>
        <end position="460"/>
    </location>
</feature>
<comment type="caution">
    <text evidence="2">The sequence shown here is derived from an EMBL/GenBank/DDBJ whole genome shotgun (WGS) entry which is preliminary data.</text>
</comment>
<gene>
    <name evidence="2" type="ORF">GCM10023220_50130</name>
</gene>
<reference evidence="3" key="1">
    <citation type="journal article" date="2019" name="Int. J. Syst. Evol. Microbiol.">
        <title>The Global Catalogue of Microorganisms (GCM) 10K type strain sequencing project: providing services to taxonomists for standard genome sequencing and annotation.</title>
        <authorList>
            <consortium name="The Broad Institute Genomics Platform"/>
            <consortium name="The Broad Institute Genome Sequencing Center for Infectious Disease"/>
            <person name="Wu L."/>
            <person name="Ma J."/>
        </authorList>
    </citation>
    <scope>NUCLEOTIDE SEQUENCE [LARGE SCALE GENOMIC DNA]</scope>
    <source>
        <strain evidence="3">JCM 18081</strain>
    </source>
</reference>
<protein>
    <recommendedName>
        <fullName evidence="4">Diacylglycerol O-acyltransferase</fullName>
    </recommendedName>
</protein>
<evidence type="ECO:0000313" key="2">
    <source>
        <dbReference type="EMBL" id="GAA4812760.1"/>
    </source>
</evidence>
<organism evidence="2 3">
    <name type="scientific">Streptomyces ziwulingensis</name>
    <dbReference type="NCBI Taxonomy" id="1045501"/>
    <lineage>
        <taxon>Bacteria</taxon>
        <taxon>Bacillati</taxon>
        <taxon>Actinomycetota</taxon>
        <taxon>Actinomycetes</taxon>
        <taxon>Kitasatosporales</taxon>
        <taxon>Streptomycetaceae</taxon>
        <taxon>Streptomyces</taxon>
    </lineage>
</organism>